<dbReference type="AlphaFoldDB" id="A0A8B7NSQ4"/>
<dbReference type="PANTHER" id="PTHR10338:SF108">
    <property type="entry name" value="INTER-ALPHA-TRYPSIN INHIBITOR HEAVY CHAIN H4-LIKE PROTEIN"/>
    <property type="match status" value="1"/>
</dbReference>
<dbReference type="InterPro" id="IPR013694">
    <property type="entry name" value="VIT"/>
</dbReference>
<evidence type="ECO:0000256" key="6">
    <source>
        <dbReference type="ARBA" id="ARBA00022900"/>
    </source>
</evidence>
<proteinExistence type="inferred from homology"/>
<dbReference type="InterPro" id="IPR002035">
    <property type="entry name" value="VWF_A"/>
</dbReference>
<evidence type="ECO:0000256" key="3">
    <source>
        <dbReference type="ARBA" id="ARBA00022525"/>
    </source>
</evidence>
<dbReference type="Gene3D" id="3.40.50.410">
    <property type="entry name" value="von Willebrand factor, type A domain"/>
    <property type="match status" value="2"/>
</dbReference>
<dbReference type="GO" id="GO:0004867">
    <property type="term" value="F:serine-type endopeptidase inhibitor activity"/>
    <property type="evidence" value="ECO:0007669"/>
    <property type="project" value="UniProtKB-KW"/>
</dbReference>
<keyword evidence="4" id="KW-0646">Protease inhibitor</keyword>
<feature type="domain" description="VWFA" evidence="9">
    <location>
        <begin position="324"/>
        <end position="401"/>
    </location>
</feature>
<feature type="compositionally biased region" description="Basic and acidic residues" evidence="8">
    <location>
        <begin position="853"/>
        <end position="869"/>
    </location>
</feature>
<keyword evidence="5" id="KW-0732">Signal</keyword>
<organism evidence="11 12">
    <name type="scientific">Hyalella azteca</name>
    <name type="common">Amphipod</name>
    <dbReference type="NCBI Taxonomy" id="294128"/>
    <lineage>
        <taxon>Eukaryota</taxon>
        <taxon>Metazoa</taxon>
        <taxon>Ecdysozoa</taxon>
        <taxon>Arthropoda</taxon>
        <taxon>Crustacea</taxon>
        <taxon>Multicrustacea</taxon>
        <taxon>Malacostraca</taxon>
        <taxon>Eumalacostraca</taxon>
        <taxon>Peracarida</taxon>
        <taxon>Amphipoda</taxon>
        <taxon>Senticaudata</taxon>
        <taxon>Talitrida</taxon>
        <taxon>Talitroidea</taxon>
        <taxon>Hyalellidae</taxon>
        <taxon>Hyalella</taxon>
    </lineage>
</organism>
<dbReference type="PROSITE" id="PS51468">
    <property type="entry name" value="VIT"/>
    <property type="match status" value="1"/>
</dbReference>
<feature type="region of interest" description="Disordered" evidence="8">
    <location>
        <begin position="531"/>
        <end position="587"/>
    </location>
</feature>
<keyword evidence="11" id="KW-1185">Reference proteome</keyword>
<dbReference type="SUPFAM" id="SSF53300">
    <property type="entry name" value="vWA-like"/>
    <property type="match status" value="1"/>
</dbReference>
<dbReference type="Pfam" id="PF06668">
    <property type="entry name" value="ITI_HC_C"/>
    <property type="match status" value="1"/>
</dbReference>
<evidence type="ECO:0000313" key="12">
    <source>
        <dbReference type="RefSeq" id="XP_018016742.1"/>
    </source>
</evidence>
<evidence type="ECO:0000256" key="1">
    <source>
        <dbReference type="ARBA" id="ARBA00004613"/>
    </source>
</evidence>
<feature type="compositionally biased region" description="Basic residues" evidence="8">
    <location>
        <begin position="723"/>
        <end position="759"/>
    </location>
</feature>
<evidence type="ECO:0000256" key="7">
    <source>
        <dbReference type="ARBA" id="ARBA00023180"/>
    </source>
</evidence>
<keyword evidence="3" id="KW-0964">Secreted</keyword>
<evidence type="ECO:0000256" key="4">
    <source>
        <dbReference type="ARBA" id="ARBA00022690"/>
    </source>
</evidence>
<gene>
    <name evidence="12" type="primary">LOC108673427</name>
</gene>
<dbReference type="GO" id="GO:0030212">
    <property type="term" value="P:hyaluronan metabolic process"/>
    <property type="evidence" value="ECO:0007669"/>
    <property type="project" value="InterPro"/>
</dbReference>
<dbReference type="GeneID" id="108673427"/>
<evidence type="ECO:0000256" key="2">
    <source>
        <dbReference type="ARBA" id="ARBA00010158"/>
    </source>
</evidence>
<feature type="compositionally biased region" description="Polar residues" evidence="8">
    <location>
        <begin position="886"/>
        <end position="899"/>
    </location>
</feature>
<protein>
    <submittedName>
        <fullName evidence="12">Inter-alpha-trypsin inhibitor heavy chain H3</fullName>
    </submittedName>
</protein>
<evidence type="ECO:0000259" key="9">
    <source>
        <dbReference type="PROSITE" id="PS50234"/>
    </source>
</evidence>
<evidence type="ECO:0000259" key="10">
    <source>
        <dbReference type="PROSITE" id="PS51468"/>
    </source>
</evidence>
<feature type="compositionally biased region" description="Pro residues" evidence="8">
    <location>
        <begin position="562"/>
        <end position="571"/>
    </location>
</feature>
<dbReference type="OrthoDB" id="299997at2759"/>
<dbReference type="SMART" id="SM00609">
    <property type="entry name" value="VIT"/>
    <property type="match status" value="1"/>
</dbReference>
<dbReference type="PROSITE" id="PS50234">
    <property type="entry name" value="VWFA"/>
    <property type="match status" value="1"/>
</dbReference>
<feature type="compositionally biased region" description="Polar residues" evidence="8">
    <location>
        <begin position="839"/>
        <end position="851"/>
    </location>
</feature>
<dbReference type="InterPro" id="IPR010600">
    <property type="entry name" value="ITI_HC_C"/>
</dbReference>
<comment type="subcellular location">
    <subcellularLocation>
        <location evidence="1">Secreted</location>
    </subcellularLocation>
</comment>
<evidence type="ECO:0000256" key="8">
    <source>
        <dbReference type="SAM" id="MobiDB-lite"/>
    </source>
</evidence>
<feature type="region of interest" description="Disordered" evidence="8">
    <location>
        <begin position="711"/>
        <end position="768"/>
    </location>
</feature>
<dbReference type="GO" id="GO:0005576">
    <property type="term" value="C:extracellular region"/>
    <property type="evidence" value="ECO:0007669"/>
    <property type="project" value="UniProtKB-SubCell"/>
</dbReference>
<feature type="domain" description="VIT" evidence="10">
    <location>
        <begin position="25"/>
        <end position="156"/>
    </location>
</feature>
<dbReference type="Proteomes" id="UP000694843">
    <property type="component" value="Unplaced"/>
</dbReference>
<keyword evidence="7" id="KW-0325">Glycoprotein</keyword>
<evidence type="ECO:0000256" key="5">
    <source>
        <dbReference type="ARBA" id="ARBA00022729"/>
    </source>
</evidence>
<evidence type="ECO:0000313" key="11">
    <source>
        <dbReference type="Proteomes" id="UP000694843"/>
    </source>
</evidence>
<reference evidence="12" key="1">
    <citation type="submission" date="2025-08" db="UniProtKB">
        <authorList>
            <consortium name="RefSeq"/>
        </authorList>
    </citation>
    <scope>IDENTIFICATION</scope>
    <source>
        <tissue evidence="12">Whole organism</tissue>
    </source>
</reference>
<dbReference type="InterPro" id="IPR050934">
    <property type="entry name" value="ITIH"/>
</dbReference>
<dbReference type="GO" id="GO:0032991">
    <property type="term" value="C:protein-containing complex"/>
    <property type="evidence" value="ECO:0007669"/>
    <property type="project" value="UniProtKB-ARBA"/>
</dbReference>
<feature type="compositionally biased region" description="Acidic residues" evidence="8">
    <location>
        <begin position="539"/>
        <end position="553"/>
    </location>
</feature>
<name>A0A8B7NSQ4_HYAAZ</name>
<keyword evidence="6" id="KW-0722">Serine protease inhibitor</keyword>
<dbReference type="Pfam" id="PF08487">
    <property type="entry name" value="VIT"/>
    <property type="match status" value="1"/>
</dbReference>
<feature type="region of interest" description="Disordered" evidence="8">
    <location>
        <begin position="837"/>
        <end position="918"/>
    </location>
</feature>
<dbReference type="KEGG" id="hazt:108673427"/>
<dbReference type="PANTHER" id="PTHR10338">
    <property type="entry name" value="INTER-ALPHA-TRYPSIN INHIBITOR HEAVY CHAIN FAMILY MEMBER"/>
    <property type="match status" value="1"/>
</dbReference>
<dbReference type="InterPro" id="IPR036465">
    <property type="entry name" value="vWFA_dom_sf"/>
</dbReference>
<dbReference type="RefSeq" id="XP_018016742.1">
    <property type="nucleotide sequence ID" value="XM_018161253.2"/>
</dbReference>
<accession>A0A8B7NSQ4</accession>
<sequence length="1214" mass="134926">MTDCAPLLAKMLHLLLRRASVRAAVLLLMLLVARETRGDELRLVEVMTTVNSRHLTTTVTATLVNPGEAEQELVCRLDLPSRAYVTNLVIDVGGRNHTSSVQKRGRRSKRIGSTQPEASLANYFSIRKREGGLQRFRATATVAGKSEVKFYLTYEEVLKRNKGAYNPTFFFPPSQRVVEVSLSLMVKEVEPLAFAKLLSVPSNASSSQALDSAAAVVAHIPGSNFALVSYSSASDALFTRASRDLPPFHFSYDVERKPDGGELQVSGTNFVLFFAPEGLPGLTKHTVFVLDISGSMDDNNKLDHLKEAMKAILNDFKTQDSFQLVFLTDGKPTVSEKNSDVIRRNVREANVNHFPIFALAFGPDAELKFLRQICADNTGTARRITDRSTAAEQIKDFFDEVSRPLLSDVAIRFPEGQLNQSSLVKLGQDTYYAGDEIVFAGQLASEEDILDPSIEGAGADGPVTLKVSRRHSSPPTPPNPDLQRVWAYLAVQDLLDSQDVVEDPNLRSEMRARALHIALMNGFVTKFTGLAMHPSSSPDNDDDSDDAVNDEPSSETTTARSPPLPPRPLPLHPHDGGESGGRALPHSAGDVTLLSKEDLAASLPSGLIASLGATQNRRFSFVDNDPHFVVQVPGLVFPLCFDVHGQHGDILSVINDPKSGIRVSGVVTAVVGSEGKTYFTKLFVALGHVNVTVTPDTVTVDCLRNGSIATVSEVSSDPAPTDRRRRHQRTRNRGRGTRHAGNRRHRRQHRRHKRNHRSHLSLPSATYSANPHPQILFANAYHNEKISSLVDRPRHISEHRHPQLQFAAALDSHFSKTDEQGDFDELEIHPHFTRHQHDQFYSPNRSPLLHTNNKHEPLSTPELDRHSPLTDRSPPISVLELHPHSSDSNSQPPKGSTRLSEGRKAQHVHPTAGNNEHPEAVVPEHFHYFSPSMVSRAWNFTSVLEKLGEEPENDEELFKLRNEINTRFDGKLGSESHIPNKNQRKNSLNAAKFSVEEDDQAGSIYSDGEIHYKRTDSPVMSRHISTSIDNDIEDEDSKILDYLVEKCQQELTWDEISGRRFDNVVFRVRNNRKLNIMMGDLEVHFTITRTKNRHDQHFLGFYVEEQNVLSPLTTGIIGQFAFKTVTLKQSTSPSRRSSQLNMQPGPNEASVELLVLHVGEDGGGGARISEVRANVEHRRSLLHKVHVPCLYVDNEGRGLLTHPASEYTVPCLQC</sequence>
<comment type="similarity">
    <text evidence="2">Belongs to the ITIH family.</text>
</comment>
<feature type="region of interest" description="Disordered" evidence="8">
    <location>
        <begin position="454"/>
        <end position="482"/>
    </location>
</feature>